<gene>
    <name evidence="2" type="ORF">RZS28_12820</name>
</gene>
<keyword evidence="3" id="KW-1185">Reference proteome</keyword>
<evidence type="ECO:0000256" key="1">
    <source>
        <dbReference type="SAM" id="SignalP"/>
    </source>
</evidence>
<feature type="signal peptide" evidence="1">
    <location>
        <begin position="1"/>
        <end position="19"/>
    </location>
</feature>
<dbReference type="EMBL" id="CP136862">
    <property type="protein sequence ID" value="WOJ88695.1"/>
    <property type="molecule type" value="Genomic_DNA"/>
</dbReference>
<dbReference type="RefSeq" id="WP_407338133.1">
    <property type="nucleotide sequence ID" value="NZ_CP136862.1"/>
</dbReference>
<accession>A0ABZ0HQR2</accession>
<protein>
    <recommendedName>
        <fullName evidence="4">Lipoprotein</fullName>
    </recommendedName>
</protein>
<dbReference type="Proteomes" id="UP001626536">
    <property type="component" value="Chromosome"/>
</dbReference>
<reference evidence="2 3" key="1">
    <citation type="submission" date="2023-10" db="EMBL/GenBank/DDBJ databases">
        <title>Novel methanotroph of the genus Methylocapsa from a subarctic wetland.</title>
        <authorList>
            <person name="Belova S.E."/>
            <person name="Oshkin I.Y."/>
            <person name="Miroshnikov K."/>
            <person name="Dedysh S.N."/>
        </authorList>
    </citation>
    <scope>NUCLEOTIDE SEQUENCE [LARGE SCALE GENOMIC DNA]</scope>
    <source>
        <strain evidence="2 3">RX1</strain>
    </source>
</reference>
<keyword evidence="1" id="KW-0732">Signal</keyword>
<dbReference type="PROSITE" id="PS51257">
    <property type="entry name" value="PROKAR_LIPOPROTEIN"/>
    <property type="match status" value="1"/>
</dbReference>
<evidence type="ECO:0000313" key="2">
    <source>
        <dbReference type="EMBL" id="WOJ88695.1"/>
    </source>
</evidence>
<name>A0ABZ0HQR2_9HYPH</name>
<proteinExistence type="predicted"/>
<feature type="chain" id="PRO_5045898653" description="Lipoprotein" evidence="1">
    <location>
        <begin position="20"/>
        <end position="46"/>
    </location>
</feature>
<sequence>MRRVAFSLAGLILACLTLAGCDKCGQPIRFNTPSLPNACYEDQQEK</sequence>
<evidence type="ECO:0000313" key="3">
    <source>
        <dbReference type="Proteomes" id="UP001626536"/>
    </source>
</evidence>
<organism evidence="2 3">
    <name type="scientific">Methylocapsa polymorpha</name>
    <dbReference type="NCBI Taxonomy" id="3080828"/>
    <lineage>
        <taxon>Bacteria</taxon>
        <taxon>Pseudomonadati</taxon>
        <taxon>Pseudomonadota</taxon>
        <taxon>Alphaproteobacteria</taxon>
        <taxon>Hyphomicrobiales</taxon>
        <taxon>Beijerinckiaceae</taxon>
        <taxon>Methylocapsa</taxon>
    </lineage>
</organism>
<evidence type="ECO:0008006" key="4">
    <source>
        <dbReference type="Google" id="ProtNLM"/>
    </source>
</evidence>